<accession>A0A0C9XVB9</accession>
<proteinExistence type="predicted"/>
<evidence type="ECO:0000313" key="3">
    <source>
        <dbReference type="Proteomes" id="UP000054477"/>
    </source>
</evidence>
<feature type="region of interest" description="Disordered" evidence="1">
    <location>
        <begin position="121"/>
        <end position="157"/>
    </location>
</feature>
<organism evidence="2 3">
    <name type="scientific">Laccaria amethystina LaAM-08-1</name>
    <dbReference type="NCBI Taxonomy" id="1095629"/>
    <lineage>
        <taxon>Eukaryota</taxon>
        <taxon>Fungi</taxon>
        <taxon>Dikarya</taxon>
        <taxon>Basidiomycota</taxon>
        <taxon>Agaricomycotina</taxon>
        <taxon>Agaricomycetes</taxon>
        <taxon>Agaricomycetidae</taxon>
        <taxon>Agaricales</taxon>
        <taxon>Agaricineae</taxon>
        <taxon>Hydnangiaceae</taxon>
        <taxon>Laccaria</taxon>
    </lineage>
</organism>
<sequence>MPIFSEDSPTAIRSTHAIPYPPVKTFEYYTTSRSACKEVNNDDLLALSRKQTGEGAFLSDEWIRRAGDRKFVGKDLRGRTIYGTFDSECSHRQRISDNTKRHKIELIDEAFLESRRKMVRFTTPPNTSDDSTPLSTPALSQSGSTDDSSDEECSDGCAPGKCHSCRMDELFEMYINTSNCT</sequence>
<gene>
    <name evidence="2" type="ORF">K443DRAFT_343478</name>
</gene>
<dbReference type="Proteomes" id="UP000054477">
    <property type="component" value="Unassembled WGS sequence"/>
</dbReference>
<reference evidence="2 3" key="1">
    <citation type="submission" date="2014-04" db="EMBL/GenBank/DDBJ databases">
        <authorList>
            <consortium name="DOE Joint Genome Institute"/>
            <person name="Kuo A."/>
            <person name="Kohler A."/>
            <person name="Nagy L.G."/>
            <person name="Floudas D."/>
            <person name="Copeland A."/>
            <person name="Barry K.W."/>
            <person name="Cichocki N."/>
            <person name="Veneault-Fourrey C."/>
            <person name="LaButti K."/>
            <person name="Lindquist E.A."/>
            <person name="Lipzen A."/>
            <person name="Lundell T."/>
            <person name="Morin E."/>
            <person name="Murat C."/>
            <person name="Sun H."/>
            <person name="Tunlid A."/>
            <person name="Henrissat B."/>
            <person name="Grigoriev I.V."/>
            <person name="Hibbett D.S."/>
            <person name="Martin F."/>
            <person name="Nordberg H.P."/>
            <person name="Cantor M.N."/>
            <person name="Hua S.X."/>
        </authorList>
    </citation>
    <scope>NUCLEOTIDE SEQUENCE [LARGE SCALE GENOMIC DNA]</scope>
    <source>
        <strain evidence="2 3">LaAM-08-1</strain>
    </source>
</reference>
<evidence type="ECO:0000256" key="1">
    <source>
        <dbReference type="SAM" id="MobiDB-lite"/>
    </source>
</evidence>
<evidence type="ECO:0000313" key="2">
    <source>
        <dbReference type="EMBL" id="KIK05509.1"/>
    </source>
</evidence>
<feature type="compositionally biased region" description="Low complexity" evidence="1">
    <location>
        <begin position="122"/>
        <end position="146"/>
    </location>
</feature>
<keyword evidence="3" id="KW-1185">Reference proteome</keyword>
<name>A0A0C9XVB9_9AGAR</name>
<dbReference type="HOGENOM" id="CLU_1489249_0_0_1"/>
<dbReference type="AlphaFoldDB" id="A0A0C9XVB9"/>
<protein>
    <submittedName>
        <fullName evidence="2">Uncharacterized protein</fullName>
    </submittedName>
</protein>
<reference evidence="3" key="2">
    <citation type="submission" date="2015-01" db="EMBL/GenBank/DDBJ databases">
        <title>Evolutionary Origins and Diversification of the Mycorrhizal Mutualists.</title>
        <authorList>
            <consortium name="DOE Joint Genome Institute"/>
            <consortium name="Mycorrhizal Genomics Consortium"/>
            <person name="Kohler A."/>
            <person name="Kuo A."/>
            <person name="Nagy L.G."/>
            <person name="Floudas D."/>
            <person name="Copeland A."/>
            <person name="Barry K.W."/>
            <person name="Cichocki N."/>
            <person name="Veneault-Fourrey C."/>
            <person name="LaButti K."/>
            <person name="Lindquist E.A."/>
            <person name="Lipzen A."/>
            <person name="Lundell T."/>
            <person name="Morin E."/>
            <person name="Murat C."/>
            <person name="Riley R."/>
            <person name="Ohm R."/>
            <person name="Sun H."/>
            <person name="Tunlid A."/>
            <person name="Henrissat B."/>
            <person name="Grigoriev I.V."/>
            <person name="Hibbett D.S."/>
            <person name="Martin F."/>
        </authorList>
    </citation>
    <scope>NUCLEOTIDE SEQUENCE [LARGE SCALE GENOMIC DNA]</scope>
    <source>
        <strain evidence="3">LaAM-08-1</strain>
    </source>
</reference>
<dbReference type="EMBL" id="KN838559">
    <property type="protein sequence ID" value="KIK05509.1"/>
    <property type="molecule type" value="Genomic_DNA"/>
</dbReference>